<dbReference type="Gene3D" id="1.20.5.1890">
    <property type="match status" value="1"/>
</dbReference>
<dbReference type="SUPFAM" id="SSF161008">
    <property type="entry name" value="Viral glycoprotein ectodomain-like"/>
    <property type="match status" value="1"/>
</dbReference>
<feature type="compositionally biased region" description="Basic and acidic residues" evidence="1">
    <location>
        <begin position="562"/>
        <end position="583"/>
    </location>
</feature>
<feature type="region of interest" description="Disordered" evidence="1">
    <location>
        <begin position="1"/>
        <end position="101"/>
    </location>
</feature>
<feature type="compositionally biased region" description="Basic and acidic residues" evidence="1">
    <location>
        <begin position="91"/>
        <end position="101"/>
    </location>
</feature>
<keyword evidence="4" id="KW-1185">Reference proteome</keyword>
<organism evidence="4">
    <name type="scientific">Caenorhabditis remanei</name>
    <name type="common">Caenorhabditis vulgaris</name>
    <dbReference type="NCBI Taxonomy" id="31234"/>
    <lineage>
        <taxon>Eukaryota</taxon>
        <taxon>Metazoa</taxon>
        <taxon>Ecdysozoa</taxon>
        <taxon>Nematoda</taxon>
        <taxon>Chromadorea</taxon>
        <taxon>Rhabditida</taxon>
        <taxon>Rhabditina</taxon>
        <taxon>Rhabditomorpha</taxon>
        <taxon>Rhabditoidea</taxon>
        <taxon>Rhabditidae</taxon>
        <taxon>Peloderinae</taxon>
        <taxon>Caenorhabditis</taxon>
    </lineage>
</organism>
<feature type="compositionally biased region" description="Basic and acidic residues" evidence="1">
    <location>
        <begin position="53"/>
        <end position="70"/>
    </location>
</feature>
<feature type="region of interest" description="Disordered" evidence="1">
    <location>
        <begin position="549"/>
        <end position="707"/>
    </location>
</feature>
<dbReference type="CDD" id="cd00303">
    <property type="entry name" value="retropepsin_like"/>
    <property type="match status" value="1"/>
</dbReference>
<evidence type="ECO:0000256" key="1">
    <source>
        <dbReference type="SAM" id="MobiDB-lite"/>
    </source>
</evidence>
<dbReference type="AlphaFoldDB" id="E3NK82"/>
<accession>E3NK82</accession>
<dbReference type="HOGENOM" id="CLU_390423_0_0_1"/>
<protein>
    <recommendedName>
        <fullName evidence="5">Peptidase A2 domain-containing protein</fullName>
    </recommendedName>
</protein>
<feature type="compositionally biased region" description="Basic and acidic residues" evidence="1">
    <location>
        <begin position="696"/>
        <end position="707"/>
    </location>
</feature>
<dbReference type="InterPro" id="IPR021109">
    <property type="entry name" value="Peptidase_aspartic_dom_sf"/>
</dbReference>
<evidence type="ECO:0000313" key="3">
    <source>
        <dbReference type="EMBL" id="EFP01939.1"/>
    </source>
</evidence>
<feature type="compositionally biased region" description="Basic and acidic residues" evidence="1">
    <location>
        <begin position="597"/>
        <end position="634"/>
    </location>
</feature>
<feature type="compositionally biased region" description="Low complexity" evidence="1">
    <location>
        <begin position="31"/>
        <end position="51"/>
    </location>
</feature>
<feature type="compositionally biased region" description="Pro residues" evidence="1">
    <location>
        <begin position="11"/>
        <end position="23"/>
    </location>
</feature>
<evidence type="ECO:0000256" key="2">
    <source>
        <dbReference type="SAM" id="Phobius"/>
    </source>
</evidence>
<reference evidence="3" key="1">
    <citation type="submission" date="2007-07" db="EMBL/GenBank/DDBJ databases">
        <title>PCAP assembly of the Caenorhabditis remanei genome.</title>
        <authorList>
            <consortium name="The Caenorhabditis remanei Sequencing Consortium"/>
            <person name="Wilson R.K."/>
        </authorList>
    </citation>
    <scope>NUCLEOTIDE SEQUENCE [LARGE SCALE GENOMIC DNA]</scope>
    <source>
        <strain evidence="3">PB4641</strain>
    </source>
</reference>
<sequence>MTTTESTKPPRTTPPNTPPPETTPKPRSKPRPTTTRSPPRTTTMSRRPTTTADRWEYEDMQQSEERETPHIPEANRNVVYEPIDQQTFEESEYRPSEERERPMFERFEASCQEQWKSTTLFQTLLRIDPTAAIRQLLRRNDISAKIIGESLIISKCRQVTPDVIHYGRKVNSTCYNLIPVTVKGKLWFQLPGSDDLIGEATEIACEDRPPSVRYEHNRWVGLDNQEVLPQFLARPNGKLQEQFILPAPETFHTNLDEETGVSTGTDREMQNINDENSKKLRKRLITEGILKDTIDKVKETTAAAGKSAKNLYKSTMDSMKEGVKDVVFSVLMLVAWIVIPLAVIALALFILYGYCKYRAYRSAGRVAKKSAKKATEALVEYAHHHLINNVQMQDVNHFRPMTRTYEEEYPIHAINSVQMKNSTARLPIIDVEIDGRKLEALWDTGAAASYMRISSTKHAIFNDCEPEGTAANGSLIQFIGECISTVKIGDCLILHTFFVSQDTDCPTSVLLGTDVMEKINKLGHDVRLNLFKKELIIGNCRININEEKREEQFETESTPSTQEEKKMNEEKDRTEGIKIKEEGEERVEDIEIMLSTQEEKKSIEEKQEDSTGRKEESEERQQQASKEKHAKEENPEASFTNRLNQAPGRCILRGGGMSWCDQTEDPKITHVLTDESLEEPENTKEKSKIPAQHQVSSEKKESAQRNR</sequence>
<dbReference type="STRING" id="31234.E3NK82"/>
<evidence type="ECO:0000313" key="4">
    <source>
        <dbReference type="Proteomes" id="UP000008281"/>
    </source>
</evidence>
<proteinExistence type="predicted"/>
<dbReference type="Proteomes" id="UP000008281">
    <property type="component" value="Unassembled WGS sequence"/>
</dbReference>
<dbReference type="Pfam" id="PF24664">
    <property type="entry name" value="Monjiviricetes_fusion"/>
    <property type="match status" value="1"/>
</dbReference>
<gene>
    <name evidence="3" type="ORF">CRE_13773</name>
</gene>
<name>E3NK82_CAERE</name>
<dbReference type="OrthoDB" id="5875288at2759"/>
<dbReference type="SUPFAM" id="SSF50630">
    <property type="entry name" value="Acid proteases"/>
    <property type="match status" value="1"/>
</dbReference>
<feature type="transmembrane region" description="Helical" evidence="2">
    <location>
        <begin position="326"/>
        <end position="355"/>
    </location>
</feature>
<dbReference type="Gene3D" id="2.40.70.10">
    <property type="entry name" value="Acid Proteases"/>
    <property type="match status" value="1"/>
</dbReference>
<feature type="compositionally biased region" description="Low complexity" evidence="1">
    <location>
        <begin position="1"/>
        <end position="10"/>
    </location>
</feature>
<keyword evidence="2" id="KW-1133">Transmembrane helix</keyword>
<dbReference type="EMBL" id="DS268788">
    <property type="protein sequence ID" value="EFP01939.1"/>
    <property type="molecule type" value="Genomic_DNA"/>
</dbReference>
<keyword evidence="2" id="KW-0472">Membrane</keyword>
<evidence type="ECO:0008006" key="5">
    <source>
        <dbReference type="Google" id="ProtNLM"/>
    </source>
</evidence>
<keyword evidence="2" id="KW-0812">Transmembrane</keyword>
<dbReference type="InParanoid" id="E3NK82"/>
<dbReference type="eggNOG" id="KOG0017">
    <property type="taxonomic scope" value="Eukaryota"/>
</dbReference>